<dbReference type="InterPro" id="IPR015414">
    <property type="entry name" value="TMEM64"/>
</dbReference>
<sequence length="237" mass="26043">MADRKTPRKTFTAKQKVQIVLTILAVLFLFVVGYFIGKPMVALVSDPGEFQVWVERQGILGVLAFIGMVIFQVFAAIIPGGPFQIGAGYAFGVWKGSLICDFATTLASVVIFLLVRRFGVSFIELFIDKEKLESIKFLKDNEKVEGILFLLFLIPGTPKDLLSYFAGLTRIKLSHWIFICGVGRFPAIFLSCISGSALSTAQYELAIVAMVVIIVCSVGGILIYRHHTGKNPPTGMK</sequence>
<feature type="transmembrane region" description="Helical" evidence="6">
    <location>
        <begin position="147"/>
        <end position="169"/>
    </location>
</feature>
<dbReference type="PANTHER" id="PTHR12677">
    <property type="entry name" value="GOLGI APPARATUS MEMBRANE PROTEIN TVP38-RELATED"/>
    <property type="match status" value="1"/>
</dbReference>
<dbReference type="Pfam" id="PF09335">
    <property type="entry name" value="VTT_dom"/>
    <property type="match status" value="1"/>
</dbReference>
<feature type="transmembrane region" description="Helical" evidence="6">
    <location>
        <begin position="20"/>
        <end position="37"/>
    </location>
</feature>
<evidence type="ECO:0000256" key="1">
    <source>
        <dbReference type="ARBA" id="ARBA00004651"/>
    </source>
</evidence>
<keyword evidence="4 6" id="KW-1133">Transmembrane helix</keyword>
<dbReference type="GO" id="GO:0005886">
    <property type="term" value="C:plasma membrane"/>
    <property type="evidence" value="ECO:0007669"/>
    <property type="project" value="UniProtKB-SubCell"/>
</dbReference>
<proteinExistence type="inferred from homology"/>
<name>A0A9D1JA15_9FIRM</name>
<feature type="transmembrane region" description="Helical" evidence="6">
    <location>
        <begin position="205"/>
        <end position="224"/>
    </location>
</feature>
<dbReference type="InterPro" id="IPR032816">
    <property type="entry name" value="VTT_dom"/>
</dbReference>
<evidence type="ECO:0000256" key="4">
    <source>
        <dbReference type="ARBA" id="ARBA00022989"/>
    </source>
</evidence>
<dbReference type="PANTHER" id="PTHR12677:SF59">
    <property type="entry name" value="GOLGI APPARATUS MEMBRANE PROTEIN TVP38-RELATED"/>
    <property type="match status" value="1"/>
</dbReference>
<keyword evidence="2 6" id="KW-1003">Cell membrane</keyword>
<keyword evidence="5 6" id="KW-0472">Membrane</keyword>
<evidence type="ECO:0000259" key="7">
    <source>
        <dbReference type="Pfam" id="PF09335"/>
    </source>
</evidence>
<reference evidence="8" key="2">
    <citation type="journal article" date="2021" name="PeerJ">
        <title>Extensive microbial diversity within the chicken gut microbiome revealed by metagenomics and culture.</title>
        <authorList>
            <person name="Gilroy R."/>
            <person name="Ravi A."/>
            <person name="Getino M."/>
            <person name="Pursley I."/>
            <person name="Horton D.L."/>
            <person name="Alikhan N.F."/>
            <person name="Baker D."/>
            <person name="Gharbi K."/>
            <person name="Hall N."/>
            <person name="Watson M."/>
            <person name="Adriaenssens E.M."/>
            <person name="Foster-Nyarko E."/>
            <person name="Jarju S."/>
            <person name="Secka A."/>
            <person name="Antonio M."/>
            <person name="Oren A."/>
            <person name="Chaudhuri R.R."/>
            <person name="La Ragione R."/>
            <person name="Hildebrand F."/>
            <person name="Pallen M.J."/>
        </authorList>
    </citation>
    <scope>NUCLEOTIDE SEQUENCE</scope>
    <source>
        <strain evidence="8">ChiSjej5B23-6657</strain>
    </source>
</reference>
<dbReference type="EMBL" id="DVHM01000031">
    <property type="protein sequence ID" value="HIR69962.1"/>
    <property type="molecule type" value="Genomic_DNA"/>
</dbReference>
<feature type="transmembrane region" description="Helical" evidence="6">
    <location>
        <begin position="98"/>
        <end position="127"/>
    </location>
</feature>
<accession>A0A9D1JA15</accession>
<comment type="subcellular location">
    <subcellularLocation>
        <location evidence="1 6">Cell membrane</location>
        <topology evidence="1 6">Multi-pass membrane protein</topology>
    </subcellularLocation>
</comment>
<feature type="transmembrane region" description="Helical" evidence="6">
    <location>
        <begin position="176"/>
        <end position="199"/>
    </location>
</feature>
<keyword evidence="3 6" id="KW-0812">Transmembrane</keyword>
<protein>
    <recommendedName>
        <fullName evidence="6">TVP38/TMEM64 family membrane protein</fullName>
    </recommendedName>
</protein>
<evidence type="ECO:0000256" key="5">
    <source>
        <dbReference type="ARBA" id="ARBA00023136"/>
    </source>
</evidence>
<organism evidence="8 9">
    <name type="scientific">Candidatus Pullilachnospira gallistercoris</name>
    <dbReference type="NCBI Taxonomy" id="2840911"/>
    <lineage>
        <taxon>Bacteria</taxon>
        <taxon>Bacillati</taxon>
        <taxon>Bacillota</taxon>
        <taxon>Clostridia</taxon>
        <taxon>Lachnospirales</taxon>
        <taxon>Lachnospiraceae</taxon>
        <taxon>Lachnospiraceae incertae sedis</taxon>
        <taxon>Candidatus Pullilachnospira</taxon>
    </lineage>
</organism>
<evidence type="ECO:0000256" key="2">
    <source>
        <dbReference type="ARBA" id="ARBA00022475"/>
    </source>
</evidence>
<reference evidence="8" key="1">
    <citation type="submission" date="2020-10" db="EMBL/GenBank/DDBJ databases">
        <authorList>
            <person name="Gilroy R."/>
        </authorList>
    </citation>
    <scope>NUCLEOTIDE SEQUENCE</scope>
    <source>
        <strain evidence="8">ChiSjej5B23-6657</strain>
    </source>
</reference>
<evidence type="ECO:0000313" key="9">
    <source>
        <dbReference type="Proteomes" id="UP000823912"/>
    </source>
</evidence>
<comment type="caution">
    <text evidence="8">The sequence shown here is derived from an EMBL/GenBank/DDBJ whole genome shotgun (WGS) entry which is preliminary data.</text>
</comment>
<evidence type="ECO:0000256" key="3">
    <source>
        <dbReference type="ARBA" id="ARBA00022692"/>
    </source>
</evidence>
<gene>
    <name evidence="8" type="ORF">IAA55_01630</name>
</gene>
<dbReference type="AlphaFoldDB" id="A0A9D1JA15"/>
<evidence type="ECO:0000256" key="6">
    <source>
        <dbReference type="RuleBase" id="RU366058"/>
    </source>
</evidence>
<feature type="domain" description="VTT" evidence="7">
    <location>
        <begin position="78"/>
        <end position="196"/>
    </location>
</feature>
<dbReference type="Proteomes" id="UP000823912">
    <property type="component" value="Unassembled WGS sequence"/>
</dbReference>
<comment type="similarity">
    <text evidence="6">Belongs to the TVP38/TMEM64 family.</text>
</comment>
<feature type="transmembrane region" description="Helical" evidence="6">
    <location>
        <begin position="57"/>
        <end position="78"/>
    </location>
</feature>
<evidence type="ECO:0000313" key="8">
    <source>
        <dbReference type="EMBL" id="HIR69962.1"/>
    </source>
</evidence>